<name>A0A834GMT6_RHOSS</name>
<dbReference type="InterPro" id="IPR018499">
    <property type="entry name" value="Tetraspanin/Peripherin"/>
</dbReference>
<evidence type="ECO:0000256" key="5">
    <source>
        <dbReference type="ARBA" id="ARBA00023136"/>
    </source>
</evidence>
<dbReference type="PANTHER" id="PTHR32191">
    <property type="entry name" value="TETRASPANIN-8-RELATED"/>
    <property type="match status" value="1"/>
</dbReference>
<dbReference type="GO" id="GO:0016020">
    <property type="term" value="C:membrane"/>
    <property type="evidence" value="ECO:0007669"/>
    <property type="project" value="UniProtKB-SubCell"/>
</dbReference>
<reference evidence="7" key="1">
    <citation type="submission" date="2019-11" db="EMBL/GenBank/DDBJ databases">
        <authorList>
            <person name="Liu Y."/>
            <person name="Hou J."/>
            <person name="Li T.-Q."/>
            <person name="Guan C.-H."/>
            <person name="Wu X."/>
            <person name="Wu H.-Z."/>
            <person name="Ling F."/>
            <person name="Zhang R."/>
            <person name="Shi X.-G."/>
            <person name="Ren J.-P."/>
            <person name="Chen E.-F."/>
            <person name="Sun J.-M."/>
        </authorList>
    </citation>
    <scope>NUCLEOTIDE SEQUENCE</scope>
    <source>
        <strain evidence="7">Adult_tree_wgs_1</strain>
        <tissue evidence="7">Leaves</tissue>
    </source>
</reference>
<evidence type="ECO:0000256" key="2">
    <source>
        <dbReference type="ARBA" id="ARBA00006840"/>
    </source>
</evidence>
<comment type="similarity">
    <text evidence="2">Belongs to the tetraspanin (TM4SF) family.</text>
</comment>
<sequence>MVRFSHVVVSILNVLALLWSIFIIFVFSSVINDGPIECNTCDPIQNLLSGVFLFSLSLVALIGAIRANRRLLLVYAGVLFVWFVWLVLSSAFLVVVSKVSDAKAVKDHREYQLNEYPGWLRRYAVDGERWVPIKRCMVRDQLCKSLLFEKDTSEDNNLRIGKPSILYSCCQPPLHCGFVNTNDTYWEIPISGILSEDPDCQSWRNDLNQVCFDCNSCKAGYIRTLKNDWLGNATWYAVYSGFIFIGFWIAFWAFRQAPMEDHHHHHTANNVSAA</sequence>
<evidence type="ECO:0000313" key="8">
    <source>
        <dbReference type="Proteomes" id="UP000626092"/>
    </source>
</evidence>
<keyword evidence="3 6" id="KW-0812">Transmembrane</keyword>
<keyword evidence="4 6" id="KW-1133">Transmembrane helix</keyword>
<organism evidence="7 8">
    <name type="scientific">Rhododendron simsii</name>
    <name type="common">Sims's rhododendron</name>
    <dbReference type="NCBI Taxonomy" id="118357"/>
    <lineage>
        <taxon>Eukaryota</taxon>
        <taxon>Viridiplantae</taxon>
        <taxon>Streptophyta</taxon>
        <taxon>Embryophyta</taxon>
        <taxon>Tracheophyta</taxon>
        <taxon>Spermatophyta</taxon>
        <taxon>Magnoliopsida</taxon>
        <taxon>eudicotyledons</taxon>
        <taxon>Gunneridae</taxon>
        <taxon>Pentapetalae</taxon>
        <taxon>asterids</taxon>
        <taxon>Ericales</taxon>
        <taxon>Ericaceae</taxon>
        <taxon>Ericoideae</taxon>
        <taxon>Rhodoreae</taxon>
        <taxon>Rhododendron</taxon>
    </lineage>
</organism>
<comment type="caution">
    <text evidence="7">The sequence shown here is derived from an EMBL/GenBank/DDBJ whole genome shotgun (WGS) entry which is preliminary data.</text>
</comment>
<feature type="transmembrane region" description="Helical" evidence="6">
    <location>
        <begin position="72"/>
        <end position="96"/>
    </location>
</feature>
<protein>
    <submittedName>
        <fullName evidence="7">Uncharacterized protein</fullName>
    </submittedName>
</protein>
<evidence type="ECO:0000256" key="1">
    <source>
        <dbReference type="ARBA" id="ARBA00004141"/>
    </source>
</evidence>
<evidence type="ECO:0000256" key="4">
    <source>
        <dbReference type="ARBA" id="ARBA00022989"/>
    </source>
</evidence>
<dbReference type="AlphaFoldDB" id="A0A834GMT6"/>
<feature type="transmembrane region" description="Helical" evidence="6">
    <location>
        <begin position="233"/>
        <end position="254"/>
    </location>
</feature>
<keyword evidence="8" id="KW-1185">Reference proteome</keyword>
<evidence type="ECO:0000256" key="6">
    <source>
        <dbReference type="SAM" id="Phobius"/>
    </source>
</evidence>
<accession>A0A834GMT6</accession>
<dbReference type="EMBL" id="WJXA01000008">
    <property type="protein sequence ID" value="KAF7136064.1"/>
    <property type="molecule type" value="Genomic_DNA"/>
</dbReference>
<dbReference type="GO" id="GO:0009734">
    <property type="term" value="P:auxin-activated signaling pathway"/>
    <property type="evidence" value="ECO:0007669"/>
    <property type="project" value="InterPro"/>
</dbReference>
<keyword evidence="5 6" id="KW-0472">Membrane</keyword>
<evidence type="ECO:0000256" key="3">
    <source>
        <dbReference type="ARBA" id="ARBA00022692"/>
    </source>
</evidence>
<gene>
    <name evidence="7" type="ORF">RHSIM_Rhsim08G0080500</name>
</gene>
<proteinExistence type="inferred from homology"/>
<feature type="transmembrane region" description="Helical" evidence="6">
    <location>
        <begin position="7"/>
        <end position="27"/>
    </location>
</feature>
<evidence type="ECO:0000313" key="7">
    <source>
        <dbReference type="EMBL" id="KAF7136064.1"/>
    </source>
</evidence>
<comment type="subcellular location">
    <subcellularLocation>
        <location evidence="1">Membrane</location>
        <topology evidence="1">Multi-pass membrane protein</topology>
    </subcellularLocation>
</comment>
<dbReference type="InterPro" id="IPR044991">
    <property type="entry name" value="TET_plant"/>
</dbReference>
<dbReference type="Pfam" id="PF00335">
    <property type="entry name" value="Tetraspanin"/>
    <property type="match status" value="1"/>
</dbReference>
<dbReference type="OrthoDB" id="672773at2759"/>
<feature type="transmembrane region" description="Helical" evidence="6">
    <location>
        <begin position="47"/>
        <end position="65"/>
    </location>
</feature>
<dbReference type="Proteomes" id="UP000626092">
    <property type="component" value="Unassembled WGS sequence"/>
</dbReference>